<feature type="region of interest" description="Disordered" evidence="1">
    <location>
        <begin position="71"/>
        <end position="94"/>
    </location>
</feature>
<dbReference type="KEGG" id="abs:AZOBR_100115"/>
<organism evidence="2 3">
    <name type="scientific">Azospirillum baldaniorum</name>
    <dbReference type="NCBI Taxonomy" id="1064539"/>
    <lineage>
        <taxon>Bacteria</taxon>
        <taxon>Pseudomonadati</taxon>
        <taxon>Pseudomonadota</taxon>
        <taxon>Alphaproteobacteria</taxon>
        <taxon>Rhodospirillales</taxon>
        <taxon>Azospirillaceae</taxon>
        <taxon>Azospirillum</taxon>
    </lineage>
</organism>
<reference evidence="2 3" key="1">
    <citation type="journal article" date="2011" name="PLoS Genet.">
        <title>Azospirillum genomes reveal transition of bacteria from aquatic to terrestrial environments.</title>
        <authorList>
            <person name="Wisniewski-Dye F."/>
            <person name="Borziak K."/>
            <person name="Khalsa-Moyers G."/>
            <person name="Alexandre G."/>
            <person name="Sukharnikov L.O."/>
            <person name="Wuichet K."/>
            <person name="Hurst G.B."/>
            <person name="McDonald W.H."/>
            <person name="Robertson J.S."/>
            <person name="Barbe V."/>
            <person name="Calteau A."/>
            <person name="Rouy Z."/>
            <person name="Mangenot S."/>
            <person name="Prigent-Combaret C."/>
            <person name="Normand P."/>
            <person name="Boyer M."/>
            <person name="Siguier P."/>
            <person name="Dessaux Y."/>
            <person name="Elmerich C."/>
            <person name="Condemine G."/>
            <person name="Krishnen G."/>
            <person name="Kennedy I."/>
            <person name="Paterson A.H."/>
            <person name="Gonzalez V."/>
            <person name="Mavingui P."/>
            <person name="Zhulin I.B."/>
        </authorList>
    </citation>
    <scope>NUCLEOTIDE SEQUENCE [LARGE SCALE GENOMIC DNA]</scope>
    <source>
        <strain evidence="2 3">Sp245</strain>
    </source>
</reference>
<feature type="compositionally biased region" description="Low complexity" evidence="1">
    <location>
        <begin position="32"/>
        <end position="49"/>
    </location>
</feature>
<protein>
    <submittedName>
        <fullName evidence="2">Uncharacterized protein</fullName>
    </submittedName>
</protein>
<evidence type="ECO:0000313" key="3">
    <source>
        <dbReference type="Proteomes" id="UP000007319"/>
    </source>
</evidence>
<dbReference type="EMBL" id="HE577327">
    <property type="protein sequence ID" value="CCC97729.1"/>
    <property type="molecule type" value="Genomic_DNA"/>
</dbReference>
<evidence type="ECO:0000256" key="1">
    <source>
        <dbReference type="SAM" id="MobiDB-lite"/>
    </source>
</evidence>
<evidence type="ECO:0000313" key="2">
    <source>
        <dbReference type="EMBL" id="CCC97729.1"/>
    </source>
</evidence>
<sequence>MWRAPEDGVPPALRGLDIPPGPALPQGPPPIDQSAGPAPATAPRAPATGLGKACRLHSPLEREGAFVYGTVGGRGPPHRSGHIAGKAVSTALKS</sequence>
<keyword evidence="3" id="KW-1185">Reference proteome</keyword>
<accession>A0A9P1NLK6</accession>
<dbReference type="AlphaFoldDB" id="A0A9P1NLK6"/>
<dbReference type="Proteomes" id="UP000007319">
    <property type="component" value="Chromosome"/>
</dbReference>
<feature type="region of interest" description="Disordered" evidence="1">
    <location>
        <begin position="1"/>
        <end position="51"/>
    </location>
</feature>
<proteinExistence type="predicted"/>
<gene>
    <name evidence="2" type="ORF">AZOBR_100115</name>
</gene>
<feature type="compositionally biased region" description="Pro residues" evidence="1">
    <location>
        <begin position="19"/>
        <end position="31"/>
    </location>
</feature>
<name>A0A9P1NLK6_9PROT</name>